<reference evidence="1 2" key="1">
    <citation type="submission" date="2021-03" db="EMBL/GenBank/DDBJ databases">
        <title>Genomic Encyclopedia of Type Strains, Phase IV (KMG-IV): sequencing the most valuable type-strain genomes for metagenomic binning, comparative biology and taxonomic classification.</title>
        <authorList>
            <person name="Goeker M."/>
        </authorList>
    </citation>
    <scope>NUCLEOTIDE SEQUENCE [LARGE SCALE GENOMIC DNA]</scope>
    <source>
        <strain evidence="1 2">DSM 24738</strain>
    </source>
</reference>
<comment type="caution">
    <text evidence="1">The sequence shown here is derived from an EMBL/GenBank/DDBJ whole genome shotgun (WGS) entry which is preliminary data.</text>
</comment>
<evidence type="ECO:0000313" key="2">
    <source>
        <dbReference type="Proteomes" id="UP001519343"/>
    </source>
</evidence>
<evidence type="ECO:0000313" key="1">
    <source>
        <dbReference type="EMBL" id="MBP1935094.1"/>
    </source>
</evidence>
<dbReference type="NCBIfam" id="TIGR01538">
    <property type="entry name" value="portal_SPP1"/>
    <property type="match status" value="1"/>
</dbReference>
<gene>
    <name evidence="1" type="ORF">J2Z37_005131</name>
</gene>
<organism evidence="1 2">
    <name type="scientific">Ammoniphilus resinae</name>
    <dbReference type="NCBI Taxonomy" id="861532"/>
    <lineage>
        <taxon>Bacteria</taxon>
        <taxon>Bacillati</taxon>
        <taxon>Bacillota</taxon>
        <taxon>Bacilli</taxon>
        <taxon>Bacillales</taxon>
        <taxon>Paenibacillaceae</taxon>
        <taxon>Aneurinibacillus group</taxon>
        <taxon>Ammoniphilus</taxon>
    </lineage>
</organism>
<protein>
    <submittedName>
        <fullName evidence="1">SPP1 family phage portal protein</fullName>
    </submittedName>
</protein>
<dbReference type="InterPro" id="IPR021145">
    <property type="entry name" value="Portal_protein_SPP1_Gp6-like"/>
</dbReference>
<dbReference type="EMBL" id="JAGGKT010000041">
    <property type="protein sequence ID" value="MBP1935094.1"/>
    <property type="molecule type" value="Genomic_DNA"/>
</dbReference>
<name>A0ABS4GXU9_9BACL</name>
<dbReference type="Proteomes" id="UP001519343">
    <property type="component" value="Unassembled WGS sequence"/>
</dbReference>
<proteinExistence type="predicted"/>
<sequence length="429" mass="49697">MTNEELILKMLEQLALQQLKYKKLNDYYQGNHRILSEPSKVDNTRADERAIFNYCRKTVLNYTGYILGKPVNYSSKSGNKEFLDYIDLYYSYWEKEHNIHLNQTRLINGTAYELSYINPNGEFQSTFFSPLEMIVLHDGTIDRNVSLAVRKYKVQFDDMEYVDVWDNENFSSYSLKDAKLTLLEQKPHFFSRCPVIEVPGNDLKKSVFDDITRIVDLYNNIHSTAANEILDHRHAYLVIENADLSFEDAQKMKQNGIILTPSGSKVYWATKDTNGAFVKDMLKDWQDEIYIQTNQVNLNENFQSNTSGVSVRLKLQELENVVSIQESIFEKALKKRLQLFCEWLRLKFNKDFDFRDISISFVRNIPVDEKSIADMVVQLQGILPNEELISWLPRVSNPAASIKKLKEEQGSMGLDDMFPDSNITGGSNG</sequence>
<dbReference type="RefSeq" id="WP_209813053.1">
    <property type="nucleotide sequence ID" value="NZ_JAGGKT010000041.1"/>
</dbReference>
<dbReference type="Pfam" id="PF05133">
    <property type="entry name" value="SPP1_portal"/>
    <property type="match status" value="1"/>
</dbReference>
<dbReference type="InterPro" id="IPR006428">
    <property type="entry name" value="Portal_SPP1-type"/>
</dbReference>
<accession>A0ABS4GXU9</accession>
<keyword evidence="2" id="KW-1185">Reference proteome</keyword>